<reference evidence="5 6" key="1">
    <citation type="journal article" date="2013" name="Nature">
        <title>Insights into bilaterian evolution from three spiralian genomes.</title>
        <authorList>
            <person name="Simakov O."/>
            <person name="Marletaz F."/>
            <person name="Cho S.J."/>
            <person name="Edsinger-Gonzales E."/>
            <person name="Havlak P."/>
            <person name="Hellsten U."/>
            <person name="Kuo D.H."/>
            <person name="Larsson T."/>
            <person name="Lv J."/>
            <person name="Arendt D."/>
            <person name="Savage R."/>
            <person name="Osoegawa K."/>
            <person name="de Jong P."/>
            <person name="Grimwood J."/>
            <person name="Chapman J.A."/>
            <person name="Shapiro H."/>
            <person name="Aerts A."/>
            <person name="Otillar R.P."/>
            <person name="Terry A.Y."/>
            <person name="Boore J.L."/>
            <person name="Grigoriev I.V."/>
            <person name="Lindberg D.R."/>
            <person name="Seaver E.C."/>
            <person name="Weisblat D.A."/>
            <person name="Putnam N.H."/>
            <person name="Rokhsar D.S."/>
        </authorList>
    </citation>
    <scope>NUCLEOTIDE SEQUENCE [LARGE SCALE GENOMIC DNA]</scope>
</reference>
<dbReference type="EMBL" id="KB203629">
    <property type="protein sequence ID" value="ESO83595.1"/>
    <property type="molecule type" value="Genomic_DNA"/>
</dbReference>
<evidence type="ECO:0000256" key="1">
    <source>
        <dbReference type="ARBA" id="ARBA00009191"/>
    </source>
</evidence>
<dbReference type="InterPro" id="IPR018119">
    <property type="entry name" value="Strictosidine_synth_cons-reg"/>
</dbReference>
<protein>
    <recommendedName>
        <fullName evidence="4">Strictosidine synthase conserved region domain-containing protein</fullName>
    </recommendedName>
</protein>
<evidence type="ECO:0000256" key="3">
    <source>
        <dbReference type="SAM" id="Phobius"/>
    </source>
</evidence>
<keyword evidence="2" id="KW-0325">Glycoprotein</keyword>
<dbReference type="GO" id="GO:0016787">
    <property type="term" value="F:hydrolase activity"/>
    <property type="evidence" value="ECO:0007669"/>
    <property type="project" value="TreeGrafter"/>
</dbReference>
<dbReference type="PANTHER" id="PTHR10426:SF20">
    <property type="entry name" value="ADIPOCYTE PLASMA MEMBRANE-ASSOCIATED PROTEIN"/>
    <property type="match status" value="1"/>
</dbReference>
<dbReference type="HOGENOM" id="CLU_023267_0_0_1"/>
<evidence type="ECO:0000313" key="6">
    <source>
        <dbReference type="Proteomes" id="UP000030746"/>
    </source>
</evidence>
<keyword evidence="3" id="KW-1133">Transmembrane helix</keyword>
<dbReference type="AlphaFoldDB" id="V3ZMC1"/>
<dbReference type="GeneID" id="20245224"/>
<feature type="transmembrane region" description="Helical" evidence="3">
    <location>
        <begin position="12"/>
        <end position="36"/>
    </location>
</feature>
<dbReference type="RefSeq" id="XP_009065627.1">
    <property type="nucleotide sequence ID" value="XM_009067379.1"/>
</dbReference>
<proteinExistence type="inferred from homology"/>
<dbReference type="PANTHER" id="PTHR10426">
    <property type="entry name" value="STRICTOSIDINE SYNTHASE-RELATED"/>
    <property type="match status" value="1"/>
</dbReference>
<dbReference type="Proteomes" id="UP000030746">
    <property type="component" value="Unassembled WGS sequence"/>
</dbReference>
<name>V3ZMC1_LOTGI</name>
<dbReference type="GO" id="GO:0012505">
    <property type="term" value="C:endomembrane system"/>
    <property type="evidence" value="ECO:0007669"/>
    <property type="project" value="TreeGrafter"/>
</dbReference>
<keyword evidence="3" id="KW-0472">Membrane</keyword>
<dbReference type="KEGG" id="lgi:LOTGIDRAFT_197037"/>
<gene>
    <name evidence="5" type="ORF">LOTGIDRAFT_197037</name>
</gene>
<dbReference type="Pfam" id="PF03088">
    <property type="entry name" value="Str_synth"/>
    <property type="match status" value="1"/>
</dbReference>
<evidence type="ECO:0000313" key="5">
    <source>
        <dbReference type="EMBL" id="ESO83595.1"/>
    </source>
</evidence>
<dbReference type="CTD" id="20245224"/>
<dbReference type="Gene3D" id="2.120.10.30">
    <property type="entry name" value="TolB, C-terminal domain"/>
    <property type="match status" value="1"/>
</dbReference>
<sequence length="402" mass="45222">MNSDHKIIKKTKFNLISVPYLSCCVLLIAVVIVYFIPSPIDPKPFLYKHPLPQLKGPLAVNQALERVDKLFENQVIGPESFTADQNGFVYTGSADGKIWRFKDGQLEMLARTGINNSHCGSFELEPECGRPKGMKIDKNGDLVLVDAYKGLLKVNLQNKNIEVLVRPDTDQLREPLRFLNGLAITSDGMIFFTDSSTKWDRRNYRYEVIETNSYGRLLSFNPTTDQVKVVLEGLYLANGLVLSQDESYLLIVEMTVSRIIKYHLTGSRAGEREVFIENLPGYPDNIQLNSAGNYFVGMGSVKFEGSSRLGPFLDNIGPYPWFKRFLAKVTPRPLFDVFLPRHAMLVEISPKGKIAASYHDPTGSVVRGVGEGYQHGVYIYIGHFSMPFVGRIEIDKLNKDAL</sequence>
<dbReference type="InterPro" id="IPR011042">
    <property type="entry name" value="6-blade_b-propeller_TolB-like"/>
</dbReference>
<keyword evidence="3" id="KW-0812">Transmembrane</keyword>
<organism evidence="5 6">
    <name type="scientific">Lottia gigantea</name>
    <name type="common">Giant owl limpet</name>
    <dbReference type="NCBI Taxonomy" id="225164"/>
    <lineage>
        <taxon>Eukaryota</taxon>
        <taxon>Metazoa</taxon>
        <taxon>Spiralia</taxon>
        <taxon>Lophotrochozoa</taxon>
        <taxon>Mollusca</taxon>
        <taxon>Gastropoda</taxon>
        <taxon>Patellogastropoda</taxon>
        <taxon>Lottioidea</taxon>
        <taxon>Lottiidae</taxon>
        <taxon>Lottia</taxon>
    </lineage>
</organism>
<dbReference type="SUPFAM" id="SSF63829">
    <property type="entry name" value="Calcium-dependent phosphotriesterase"/>
    <property type="match status" value="1"/>
</dbReference>
<comment type="similarity">
    <text evidence="1">Belongs to the strictosidine synthase family.</text>
</comment>
<accession>V3ZMC1</accession>
<dbReference type="OMA" id="TFITQMG"/>
<dbReference type="STRING" id="225164.V3ZMC1"/>
<dbReference type="Pfam" id="PF20067">
    <property type="entry name" value="SSL_N"/>
    <property type="match status" value="1"/>
</dbReference>
<keyword evidence="6" id="KW-1185">Reference proteome</keyword>
<feature type="domain" description="Strictosidine synthase conserved region" evidence="4">
    <location>
        <begin position="180"/>
        <end position="266"/>
    </location>
</feature>
<evidence type="ECO:0000259" key="4">
    <source>
        <dbReference type="Pfam" id="PF03088"/>
    </source>
</evidence>
<dbReference type="OrthoDB" id="5307922at2759"/>
<evidence type="ECO:0000256" key="2">
    <source>
        <dbReference type="ARBA" id="ARBA00023180"/>
    </source>
</evidence>